<keyword evidence="3" id="KW-1185">Reference proteome</keyword>
<proteinExistence type="predicted"/>
<protein>
    <recommendedName>
        <fullName evidence="1">F-box domain-containing protein</fullName>
    </recommendedName>
</protein>
<reference evidence="2" key="2">
    <citation type="submission" date="2021-12" db="EMBL/GenBank/DDBJ databases">
        <title>Resequencing data analysis of finger millet.</title>
        <authorList>
            <person name="Hatakeyama M."/>
            <person name="Aluri S."/>
            <person name="Balachadran M.T."/>
            <person name="Sivarajan S.R."/>
            <person name="Poveda L."/>
            <person name="Shimizu-Inatsugi R."/>
            <person name="Schlapbach R."/>
            <person name="Sreeman S.M."/>
            <person name="Shimizu K.K."/>
        </authorList>
    </citation>
    <scope>NUCLEOTIDE SEQUENCE</scope>
</reference>
<evidence type="ECO:0000313" key="3">
    <source>
        <dbReference type="Proteomes" id="UP001054889"/>
    </source>
</evidence>
<feature type="domain" description="F-box" evidence="1">
    <location>
        <begin position="4"/>
        <end position="50"/>
    </location>
</feature>
<dbReference type="Proteomes" id="UP001054889">
    <property type="component" value="Unassembled WGS sequence"/>
</dbReference>
<evidence type="ECO:0000259" key="1">
    <source>
        <dbReference type="PROSITE" id="PS50181"/>
    </source>
</evidence>
<dbReference type="PANTHER" id="PTHR34591:SF10">
    <property type="entry name" value="F-BOX DOMAIN-CONTAINING PROTEIN"/>
    <property type="match status" value="1"/>
</dbReference>
<dbReference type="PROSITE" id="PS50181">
    <property type="entry name" value="FBOX"/>
    <property type="match status" value="1"/>
</dbReference>
<organism evidence="2 3">
    <name type="scientific">Eleusine coracana subsp. coracana</name>
    <dbReference type="NCBI Taxonomy" id="191504"/>
    <lineage>
        <taxon>Eukaryota</taxon>
        <taxon>Viridiplantae</taxon>
        <taxon>Streptophyta</taxon>
        <taxon>Embryophyta</taxon>
        <taxon>Tracheophyta</taxon>
        <taxon>Spermatophyta</taxon>
        <taxon>Magnoliopsida</taxon>
        <taxon>Liliopsida</taxon>
        <taxon>Poales</taxon>
        <taxon>Poaceae</taxon>
        <taxon>PACMAD clade</taxon>
        <taxon>Chloridoideae</taxon>
        <taxon>Cynodonteae</taxon>
        <taxon>Eleusininae</taxon>
        <taxon>Eleusine</taxon>
    </lineage>
</organism>
<evidence type="ECO:0000313" key="2">
    <source>
        <dbReference type="EMBL" id="GJN02916.1"/>
    </source>
</evidence>
<comment type="caution">
    <text evidence="2">The sequence shown here is derived from an EMBL/GenBank/DDBJ whole genome shotgun (WGS) entry which is preliminary data.</text>
</comment>
<dbReference type="Pfam" id="PF00646">
    <property type="entry name" value="F-box"/>
    <property type="match status" value="1"/>
</dbReference>
<dbReference type="EMBL" id="BQKI01000009">
    <property type="protein sequence ID" value="GJN02916.1"/>
    <property type="molecule type" value="Genomic_DNA"/>
</dbReference>
<dbReference type="PANTHER" id="PTHR34591">
    <property type="entry name" value="OS03G0653100 PROTEIN-RELATED"/>
    <property type="match status" value="1"/>
</dbReference>
<dbReference type="Gene3D" id="1.20.1280.50">
    <property type="match status" value="1"/>
</dbReference>
<gene>
    <name evidence="2" type="primary">ga20309</name>
    <name evidence="2" type="ORF">PR202_ga20309</name>
</gene>
<dbReference type="SUPFAM" id="SSF81383">
    <property type="entry name" value="F-box domain"/>
    <property type="match status" value="1"/>
</dbReference>
<accession>A0AAV5CXX7</accession>
<dbReference type="InterPro" id="IPR001810">
    <property type="entry name" value="F-box_dom"/>
</dbReference>
<dbReference type="AlphaFoldDB" id="A0AAV5CXX7"/>
<dbReference type="SMART" id="SM00256">
    <property type="entry name" value="FBOX"/>
    <property type="match status" value="1"/>
</dbReference>
<name>A0AAV5CXX7_ELECO</name>
<sequence length="282" mass="32093">MKGDPACLALPEDALAEFLRRLPPRSLAASRCVCKSWRAVIDARQLLQSELLPHSVRGIFFMCHDLDYPVFLAHPSIDPQIFGKLDFHRDPDRLNLSYASVVGHCNGLLLYHDVRGLHVANPATQRRALLPPPPRFKKWLLRSLAHIVFDPAESLHYEVLLVPEVPRYEAIDLEEQQQERDEEWPASTWVLCVFSSRTGQWEERAFVREGEAAGMASDKVMRRDDPLWYSCSAYWHGALFVQCLGGSTVMRITLSNGKYQVLKMPLGIGGLEYYDVYLGLSK</sequence>
<reference evidence="2" key="1">
    <citation type="journal article" date="2018" name="DNA Res.">
        <title>Multiple hybrid de novo genome assembly of finger millet, an orphan allotetraploid crop.</title>
        <authorList>
            <person name="Hatakeyama M."/>
            <person name="Aluri S."/>
            <person name="Balachadran M.T."/>
            <person name="Sivarajan S.R."/>
            <person name="Patrignani A."/>
            <person name="Gruter S."/>
            <person name="Poveda L."/>
            <person name="Shimizu-Inatsugi R."/>
            <person name="Baeten J."/>
            <person name="Francoijs K.J."/>
            <person name="Nataraja K.N."/>
            <person name="Reddy Y.A.N."/>
            <person name="Phadnis S."/>
            <person name="Ravikumar R.L."/>
            <person name="Schlapbach R."/>
            <person name="Sreeman S.M."/>
            <person name="Shimizu K.K."/>
        </authorList>
    </citation>
    <scope>NUCLEOTIDE SEQUENCE</scope>
</reference>
<dbReference type="InterPro" id="IPR036047">
    <property type="entry name" value="F-box-like_dom_sf"/>
</dbReference>